<organism evidence="1 2">
    <name type="scientific">Methanoculleus bourgensis</name>
    <dbReference type="NCBI Taxonomy" id="83986"/>
    <lineage>
        <taxon>Archaea</taxon>
        <taxon>Methanobacteriati</taxon>
        <taxon>Methanobacteriota</taxon>
        <taxon>Stenosarchaea group</taxon>
        <taxon>Methanomicrobia</taxon>
        <taxon>Methanomicrobiales</taxon>
        <taxon>Methanomicrobiaceae</taxon>
        <taxon>Methanoculleus</taxon>
    </lineage>
</organism>
<dbReference type="AlphaFoldDB" id="A0A0X3BKV4"/>
<dbReference type="Proteomes" id="UP000069850">
    <property type="component" value="Chromosome 1"/>
</dbReference>
<sequence>MPEAVFTRSTHRLSFAFFAPSRELMGEDTNTVSREEREATKCVVPSGAELEHRKVRSPGFGYC</sequence>
<evidence type="ECO:0000313" key="1">
    <source>
        <dbReference type="EMBL" id="CVK32174.1"/>
    </source>
</evidence>
<accession>A0A0X3BKV4</accession>
<protein>
    <submittedName>
        <fullName evidence="1">Uncharacterized protein</fullName>
    </submittedName>
</protein>
<name>A0A0X3BKV4_9EURY</name>
<proteinExistence type="predicted"/>
<dbReference type="KEGG" id="mema:MMAB1_0960"/>
<reference evidence="1 2" key="1">
    <citation type="submission" date="2016-01" db="EMBL/GenBank/DDBJ databases">
        <authorList>
            <person name="Manzoor S."/>
        </authorList>
    </citation>
    <scope>NUCLEOTIDE SEQUENCE [LARGE SCALE GENOMIC DNA]</scope>
    <source>
        <strain evidence="1">Methanoculleus sp MAB1</strain>
    </source>
</reference>
<gene>
    <name evidence="1" type="ORF">MMAB1_0960</name>
</gene>
<evidence type="ECO:0000313" key="2">
    <source>
        <dbReference type="Proteomes" id="UP000069850"/>
    </source>
</evidence>
<dbReference type="EMBL" id="LT158599">
    <property type="protein sequence ID" value="CVK32174.1"/>
    <property type="molecule type" value="Genomic_DNA"/>
</dbReference>